<evidence type="ECO:0000256" key="3">
    <source>
        <dbReference type="ARBA" id="ARBA00022840"/>
    </source>
</evidence>
<comment type="caution">
    <text evidence="4">The sequence shown here is derived from an EMBL/GenBank/DDBJ whole genome shotgun (WGS) entry which is preliminary data.</text>
</comment>
<dbReference type="Gene3D" id="3.30.420.40">
    <property type="match status" value="2"/>
</dbReference>
<proteinExistence type="inferred from homology"/>
<reference evidence="4 5" key="1">
    <citation type="submission" date="2024-08" db="EMBL/GenBank/DDBJ databases">
        <title>Oceanimonas smirnovii Genome sequencing and assembly.</title>
        <authorList>
            <person name="Tang B."/>
        </authorList>
    </citation>
    <scope>NUCLEOTIDE SEQUENCE [LARGE SCALE GENOMIC DNA]</scope>
    <source>
        <strain evidence="4 5">OS2020-119</strain>
    </source>
</reference>
<dbReference type="SUPFAM" id="SSF100920">
    <property type="entry name" value="Heat shock protein 70kD (HSP70), peptide-binding domain"/>
    <property type="match status" value="1"/>
</dbReference>
<evidence type="ECO:0000313" key="4">
    <source>
        <dbReference type="EMBL" id="MFH7566609.1"/>
    </source>
</evidence>
<protein>
    <submittedName>
        <fullName evidence="4">Hsp70 family protein</fullName>
    </submittedName>
</protein>
<dbReference type="SUPFAM" id="SSF53067">
    <property type="entry name" value="Actin-like ATPase domain"/>
    <property type="match status" value="1"/>
</dbReference>
<sequence>KVALADADLSVKDITDVILVGGQTRMPMVQKKVAEFFGKEARKDVNPDEAVAVGAAVQGGVLAGEVKDVLLLDVTPLSLGIETMGGVM</sequence>
<evidence type="ECO:0000256" key="1">
    <source>
        <dbReference type="ARBA" id="ARBA00007381"/>
    </source>
</evidence>
<organism evidence="4 5">
    <name type="scientific">Oceanimonas smirnovii</name>
    <dbReference type="NCBI Taxonomy" id="264574"/>
    <lineage>
        <taxon>Bacteria</taxon>
        <taxon>Pseudomonadati</taxon>
        <taxon>Pseudomonadota</taxon>
        <taxon>Gammaproteobacteria</taxon>
        <taxon>Aeromonadales</taxon>
        <taxon>Aeromonadaceae</taxon>
        <taxon>Oceanimonas</taxon>
    </lineage>
</organism>
<dbReference type="EMBL" id="JBGFTR010000090">
    <property type="protein sequence ID" value="MFH7566609.1"/>
    <property type="molecule type" value="Genomic_DNA"/>
</dbReference>
<evidence type="ECO:0000256" key="2">
    <source>
        <dbReference type="ARBA" id="ARBA00022741"/>
    </source>
</evidence>
<gene>
    <name evidence="4" type="ORF">AB9R89_15050</name>
</gene>
<keyword evidence="5" id="KW-1185">Reference proteome</keyword>
<feature type="non-terminal residue" evidence="4">
    <location>
        <position position="88"/>
    </location>
</feature>
<dbReference type="RefSeq" id="WP_395545972.1">
    <property type="nucleotide sequence ID" value="NZ_JBGFTR010000090.1"/>
</dbReference>
<keyword evidence="2" id="KW-0547">Nucleotide-binding</keyword>
<dbReference type="Proteomes" id="UP001610706">
    <property type="component" value="Unassembled WGS sequence"/>
</dbReference>
<dbReference type="PANTHER" id="PTHR19375">
    <property type="entry name" value="HEAT SHOCK PROTEIN 70KDA"/>
    <property type="match status" value="1"/>
</dbReference>
<dbReference type="Gene3D" id="2.60.34.10">
    <property type="entry name" value="Substrate Binding Domain Of DNAk, Chain A, domain 1"/>
    <property type="match status" value="1"/>
</dbReference>
<feature type="non-terminal residue" evidence="4">
    <location>
        <position position="1"/>
    </location>
</feature>
<dbReference type="PROSITE" id="PS01036">
    <property type="entry name" value="HSP70_3"/>
    <property type="match status" value="1"/>
</dbReference>
<dbReference type="PRINTS" id="PR00301">
    <property type="entry name" value="HEATSHOCK70"/>
</dbReference>
<dbReference type="Pfam" id="PF00012">
    <property type="entry name" value="HSP70"/>
    <property type="match status" value="1"/>
</dbReference>
<keyword evidence="3" id="KW-0067">ATP-binding</keyword>
<dbReference type="InterPro" id="IPR018181">
    <property type="entry name" value="Heat_shock_70_CS"/>
</dbReference>
<accession>A0ABW7P550</accession>
<dbReference type="InterPro" id="IPR043129">
    <property type="entry name" value="ATPase_NBD"/>
</dbReference>
<name>A0ABW7P550_9GAMM</name>
<dbReference type="InterPro" id="IPR013126">
    <property type="entry name" value="Hsp_70_fam"/>
</dbReference>
<evidence type="ECO:0000313" key="5">
    <source>
        <dbReference type="Proteomes" id="UP001610706"/>
    </source>
</evidence>
<comment type="similarity">
    <text evidence="1">Belongs to the heat shock protein 70 family.</text>
</comment>
<dbReference type="InterPro" id="IPR029047">
    <property type="entry name" value="HSP70_peptide-bd_sf"/>
</dbReference>